<accession>A0A1X2HJ15</accession>
<dbReference type="OrthoDB" id="8249012at2759"/>
<comment type="caution">
    <text evidence="1">The sequence shown here is derived from an EMBL/GenBank/DDBJ whole genome shotgun (WGS) entry which is preliminary data.</text>
</comment>
<proteinExistence type="predicted"/>
<dbReference type="EMBL" id="MCGN01000003">
    <property type="protein sequence ID" value="ORY99047.1"/>
    <property type="molecule type" value="Genomic_DNA"/>
</dbReference>
<gene>
    <name evidence="1" type="ORF">BCR43DRAFT_488629</name>
</gene>
<dbReference type="PANTHER" id="PTHR30613:SF1">
    <property type="entry name" value="DUF1479 DOMAIN PROTEIN (AFU_ORTHOLOGUE AFUA_5G09280)"/>
    <property type="match status" value="1"/>
</dbReference>
<reference evidence="1 2" key="1">
    <citation type="submission" date="2016-07" db="EMBL/GenBank/DDBJ databases">
        <title>Pervasive Adenine N6-methylation of Active Genes in Fungi.</title>
        <authorList>
            <consortium name="DOE Joint Genome Institute"/>
            <person name="Mondo S.J."/>
            <person name="Dannebaum R.O."/>
            <person name="Kuo R.C."/>
            <person name="Labutti K."/>
            <person name="Haridas S."/>
            <person name="Kuo A."/>
            <person name="Salamov A."/>
            <person name="Ahrendt S.R."/>
            <person name="Lipzen A."/>
            <person name="Sullivan W."/>
            <person name="Andreopoulos W.B."/>
            <person name="Clum A."/>
            <person name="Lindquist E."/>
            <person name="Daum C."/>
            <person name="Ramamoorthy G.K."/>
            <person name="Gryganskyi A."/>
            <person name="Culley D."/>
            <person name="Magnuson J.K."/>
            <person name="James T.Y."/>
            <person name="O'Malley M.A."/>
            <person name="Stajich J.E."/>
            <person name="Spatafora J.W."/>
            <person name="Visel A."/>
            <person name="Grigoriev I.V."/>
        </authorList>
    </citation>
    <scope>NUCLEOTIDE SEQUENCE [LARGE SCALE GENOMIC DNA]</scope>
    <source>
        <strain evidence="1 2">NRRL 2496</strain>
    </source>
</reference>
<dbReference type="Gene3D" id="2.60.120.330">
    <property type="entry name" value="B-lactam Antibiotic, Isopenicillin N Synthase, Chain"/>
    <property type="match status" value="1"/>
</dbReference>
<dbReference type="PANTHER" id="PTHR30613">
    <property type="entry name" value="UNCHARACTERIZED PROTEIN YBIU-RELATED"/>
    <property type="match status" value="1"/>
</dbReference>
<dbReference type="AlphaFoldDB" id="A0A1X2HJ15"/>
<keyword evidence="2" id="KW-1185">Reference proteome</keyword>
<protein>
    <recommendedName>
        <fullName evidence="3">DUF1479-domain-containing protein</fullName>
    </recommendedName>
</protein>
<organism evidence="1 2">
    <name type="scientific">Syncephalastrum racemosum</name>
    <name type="common">Filamentous fungus</name>
    <dbReference type="NCBI Taxonomy" id="13706"/>
    <lineage>
        <taxon>Eukaryota</taxon>
        <taxon>Fungi</taxon>
        <taxon>Fungi incertae sedis</taxon>
        <taxon>Mucoromycota</taxon>
        <taxon>Mucoromycotina</taxon>
        <taxon>Mucoromycetes</taxon>
        <taxon>Mucorales</taxon>
        <taxon>Syncephalastraceae</taxon>
        <taxon>Syncephalastrum</taxon>
    </lineage>
</organism>
<dbReference type="SUPFAM" id="SSF51197">
    <property type="entry name" value="Clavaminate synthase-like"/>
    <property type="match status" value="1"/>
</dbReference>
<dbReference type="Pfam" id="PF07350">
    <property type="entry name" value="Gig2-like"/>
    <property type="match status" value="1"/>
</dbReference>
<name>A0A1X2HJ15_SYNRA</name>
<evidence type="ECO:0008006" key="3">
    <source>
        <dbReference type="Google" id="ProtNLM"/>
    </source>
</evidence>
<dbReference type="InParanoid" id="A0A1X2HJ15"/>
<evidence type="ECO:0000313" key="1">
    <source>
        <dbReference type="EMBL" id="ORY99047.1"/>
    </source>
</evidence>
<dbReference type="STRING" id="13706.A0A1X2HJ15"/>
<dbReference type="InterPro" id="IPR027443">
    <property type="entry name" value="IPNS-like_sf"/>
</dbReference>
<dbReference type="OMA" id="NKACFGQ"/>
<sequence>MLSTTNVEKKGDLSSVFVHLGALPPTLESRFVDLKKSIAPKDPAVLEDAYRRVLAQLENETQEIKHLGPACIPQIEFADIQKNNGCIPPDRIAEIKKRGVVVIRGLISPEEAAAYKDQLYRCIERHRDTLVGFPENDPQAWELYYTRAQVSARSHPNWTMASVAMNQLWHSTPEAKVDLTRTVAYCDRLRVRKPGDTSFALSAHVDGGSVERWEDPEYRQCYRQIFAGKWEQHDPYDVTHRIEANMDMYDSPGGCSAFRIFQGWLSLSHVEPNGGTLRVCPLTQEPMAYILMKPLLKENLDKSDLLGSWPGRCSDITKENHPHIIDAMVSIPTVAPGDAVFWHCDQVHAVEPKNESDRDSTVLYIPSVPVCERNSRYLQRQRACFEKGLTPPDFPANHCEQYFDETDRATVSTLTDNERRSLGLAPLEISDASLLTPGQSHAIETHHRILGLSPL</sequence>
<evidence type="ECO:0000313" key="2">
    <source>
        <dbReference type="Proteomes" id="UP000242180"/>
    </source>
</evidence>
<dbReference type="Proteomes" id="UP000242180">
    <property type="component" value="Unassembled WGS sequence"/>
</dbReference>
<dbReference type="InterPro" id="IPR010856">
    <property type="entry name" value="Gig2-like"/>
</dbReference>